<dbReference type="Pfam" id="PF04023">
    <property type="entry name" value="FeoA"/>
    <property type="match status" value="1"/>
</dbReference>
<dbReference type="EMBL" id="FQYL01000014">
    <property type="protein sequence ID" value="SHJ18998.1"/>
    <property type="molecule type" value="Genomic_DNA"/>
</dbReference>
<evidence type="ECO:0000256" key="1">
    <source>
        <dbReference type="ARBA" id="ARBA00023004"/>
    </source>
</evidence>
<reference evidence="4 5" key="1">
    <citation type="submission" date="2016-11" db="EMBL/GenBank/DDBJ databases">
        <authorList>
            <person name="Varghese N."/>
            <person name="Submissions S."/>
        </authorList>
    </citation>
    <scope>NUCLEOTIDE SEQUENCE [LARGE SCALE GENOMIC DNA]</scope>
    <source>
        <strain evidence="4 5">PA</strain>
    </source>
</reference>
<accession>A0ABY1IHX6</accession>
<dbReference type="Gene3D" id="2.30.30.90">
    <property type="match status" value="1"/>
</dbReference>
<dbReference type="RefSeq" id="WP_256624164.1">
    <property type="nucleotide sequence ID" value="NZ_FQYL01000014.1"/>
</dbReference>
<feature type="region of interest" description="Disordered" evidence="2">
    <location>
        <begin position="1"/>
        <end position="23"/>
    </location>
</feature>
<evidence type="ECO:0000259" key="3">
    <source>
        <dbReference type="SMART" id="SM00899"/>
    </source>
</evidence>
<dbReference type="InterPro" id="IPR052713">
    <property type="entry name" value="FeoA"/>
</dbReference>
<dbReference type="SMART" id="SM00899">
    <property type="entry name" value="FeoA"/>
    <property type="match status" value="1"/>
</dbReference>
<dbReference type="PANTHER" id="PTHR42954">
    <property type="entry name" value="FE(2+) TRANSPORT PROTEIN A"/>
    <property type="match status" value="1"/>
</dbReference>
<dbReference type="InterPro" id="IPR007167">
    <property type="entry name" value="Fe-transptr_FeoA-like"/>
</dbReference>
<evidence type="ECO:0000313" key="4">
    <source>
        <dbReference type="EMBL" id="SHJ18998.1"/>
    </source>
</evidence>
<proteinExistence type="predicted"/>
<name>A0ABY1IHX6_9ACTO</name>
<dbReference type="PANTHER" id="PTHR42954:SF2">
    <property type="entry name" value="FE(2+) TRANSPORT PROTEIN A"/>
    <property type="match status" value="1"/>
</dbReference>
<gene>
    <name evidence="4" type="ORF">SAMN05216246_11423</name>
</gene>
<organism evidence="4 5">
    <name type="scientific">Actinomyces denticolens</name>
    <dbReference type="NCBI Taxonomy" id="52767"/>
    <lineage>
        <taxon>Bacteria</taxon>
        <taxon>Bacillati</taxon>
        <taxon>Actinomycetota</taxon>
        <taxon>Actinomycetes</taxon>
        <taxon>Actinomycetales</taxon>
        <taxon>Actinomycetaceae</taxon>
        <taxon>Actinomyces</taxon>
    </lineage>
</organism>
<protein>
    <submittedName>
        <fullName evidence="4">Ferrous iron transport protein A</fullName>
    </submittedName>
</protein>
<feature type="domain" description="Ferrous iron transporter FeoA-like" evidence="3">
    <location>
        <begin position="21"/>
        <end position="101"/>
    </location>
</feature>
<evidence type="ECO:0000313" key="5">
    <source>
        <dbReference type="Proteomes" id="UP000184390"/>
    </source>
</evidence>
<dbReference type="InterPro" id="IPR038157">
    <property type="entry name" value="FeoA_core_dom"/>
</dbReference>
<comment type="caution">
    <text evidence="4">The sequence shown here is derived from an EMBL/GenBank/DDBJ whole genome shotgun (WGS) entry which is preliminary data.</text>
</comment>
<evidence type="ECO:0000256" key="2">
    <source>
        <dbReference type="SAM" id="MobiDB-lite"/>
    </source>
</evidence>
<sequence length="117" mass="12106">MSTSSLTRRAAGARSAETAETPLSDLLPGARAIITAVGADAARPAPGHGRLARRLQDLGLIPGRAITARRRAPLGDPVIFQVADYELCLRRHDAALVTVRVIDDAQDSAAQAAGAAS</sequence>
<keyword evidence="5" id="KW-1185">Reference proteome</keyword>
<keyword evidence="1" id="KW-0408">Iron</keyword>
<dbReference type="Proteomes" id="UP000184390">
    <property type="component" value="Unassembled WGS sequence"/>
</dbReference>
<dbReference type="InterPro" id="IPR008988">
    <property type="entry name" value="Transcriptional_repressor_C"/>
</dbReference>
<dbReference type="SUPFAM" id="SSF50037">
    <property type="entry name" value="C-terminal domain of transcriptional repressors"/>
    <property type="match status" value="1"/>
</dbReference>